<keyword evidence="7" id="KW-1185">Reference proteome</keyword>
<keyword evidence="1" id="KW-0479">Metal-binding</keyword>
<dbReference type="AlphaFoldDB" id="A0AAN7DAB8"/>
<feature type="domain" description="AN1-type" evidence="5">
    <location>
        <begin position="98"/>
        <end position="148"/>
    </location>
</feature>
<evidence type="ECO:0000256" key="4">
    <source>
        <dbReference type="PROSITE-ProRule" id="PRU00449"/>
    </source>
</evidence>
<reference evidence="6 7" key="1">
    <citation type="submission" date="2022-11" db="EMBL/GenBank/DDBJ databases">
        <title>Mucor velutinosus strain NIH1002 WGS.</title>
        <authorList>
            <person name="Subramanian P."/>
            <person name="Mullikin J.C."/>
            <person name="Segre J.A."/>
            <person name="Zelazny A.M."/>
        </authorList>
    </citation>
    <scope>NUCLEOTIDE SEQUENCE [LARGE SCALE GENOMIC DNA]</scope>
    <source>
        <strain evidence="6 7">NIH1002</strain>
    </source>
</reference>
<comment type="caution">
    <text evidence="6">The sequence shown here is derived from an EMBL/GenBank/DDBJ whole genome shotgun (WGS) entry which is preliminary data.</text>
</comment>
<dbReference type="PANTHER" id="PTHR14677:SF20">
    <property type="entry name" value="ZINC FINGER AN1-TYPE CONTAINING 2A-RELATED"/>
    <property type="match status" value="1"/>
</dbReference>
<gene>
    <name evidence="6" type="ORF">ATC70_012927</name>
</gene>
<dbReference type="PANTHER" id="PTHR14677">
    <property type="entry name" value="ARSENITE INDUCUBLE RNA ASSOCIATED PROTEIN AIP-1-RELATED"/>
    <property type="match status" value="1"/>
</dbReference>
<keyword evidence="3" id="KW-0862">Zinc</keyword>
<dbReference type="SMART" id="SM00154">
    <property type="entry name" value="ZnF_AN1"/>
    <property type="match status" value="2"/>
</dbReference>
<dbReference type="Pfam" id="PF01428">
    <property type="entry name" value="zf-AN1"/>
    <property type="match status" value="2"/>
</dbReference>
<evidence type="ECO:0000313" key="6">
    <source>
        <dbReference type="EMBL" id="KAK4513133.1"/>
    </source>
</evidence>
<dbReference type="EMBL" id="JASEJX010000019">
    <property type="protein sequence ID" value="KAK4513133.1"/>
    <property type="molecule type" value="Genomic_DNA"/>
</dbReference>
<dbReference type="InterPro" id="IPR057358">
    <property type="entry name" value="UBL_ZFAND1-like"/>
</dbReference>
<dbReference type="GO" id="GO:0008270">
    <property type="term" value="F:zinc ion binding"/>
    <property type="evidence" value="ECO:0007669"/>
    <property type="project" value="UniProtKB-KW"/>
</dbReference>
<dbReference type="Proteomes" id="UP001304243">
    <property type="component" value="Unassembled WGS sequence"/>
</dbReference>
<dbReference type="GeneID" id="89956613"/>
<dbReference type="InterPro" id="IPR035896">
    <property type="entry name" value="AN1-like_Znf"/>
</dbReference>
<dbReference type="Gene3D" id="4.10.1110.10">
    <property type="entry name" value="AN1-like Zinc finger"/>
    <property type="match status" value="2"/>
</dbReference>
<feature type="domain" description="AN1-type" evidence="5">
    <location>
        <begin position="4"/>
        <end position="52"/>
    </location>
</feature>
<accession>A0AAN7DAB8</accession>
<keyword evidence="2 4" id="KW-0863">Zinc-finger</keyword>
<sequence>MELPQIGKNCQLEGCNSLDFLPVACPLCYQTFCGDHRLPSNHKCSKWSQVTKDLLQCDDCQQLIQAPNDVKLGLEQALEQHKKSKCQLYLYPPSSTIKKVDRQCTVKGCQGIDPRIGPVHCNGCNQDFCLGHRHPASHSCQSLDMDEQRKMERRLAAQEKVAKTFAPQPAKKRKVIKSVPVKSKHGGMVELMKIKSQAKGSPSVPAASRIYVYVQGPKESKVDSQSVYFDKKNSVGKALDLIADLCKVNNKNNTLSSSDPERLELYKCPDMTVLDKSDSLEKALKNLDTVLLERQGAVSMEEVDDQEQAYQ</sequence>
<evidence type="ECO:0000259" key="5">
    <source>
        <dbReference type="PROSITE" id="PS51039"/>
    </source>
</evidence>
<evidence type="ECO:0000256" key="3">
    <source>
        <dbReference type="ARBA" id="ARBA00022833"/>
    </source>
</evidence>
<evidence type="ECO:0000256" key="1">
    <source>
        <dbReference type="ARBA" id="ARBA00022723"/>
    </source>
</evidence>
<evidence type="ECO:0000313" key="7">
    <source>
        <dbReference type="Proteomes" id="UP001304243"/>
    </source>
</evidence>
<dbReference type="PROSITE" id="PS51039">
    <property type="entry name" value="ZF_AN1"/>
    <property type="match status" value="2"/>
</dbReference>
<dbReference type="GO" id="GO:0005737">
    <property type="term" value="C:cytoplasm"/>
    <property type="evidence" value="ECO:0007669"/>
    <property type="project" value="TreeGrafter"/>
</dbReference>
<proteinExistence type="predicted"/>
<protein>
    <recommendedName>
        <fullName evidence="5">AN1-type domain-containing protein</fullName>
    </recommendedName>
</protein>
<dbReference type="Pfam" id="PF25327">
    <property type="entry name" value="UBL_ZFAND1"/>
    <property type="match status" value="1"/>
</dbReference>
<dbReference type="InterPro" id="IPR000058">
    <property type="entry name" value="Znf_AN1"/>
</dbReference>
<dbReference type="RefSeq" id="XP_064679799.1">
    <property type="nucleotide sequence ID" value="XM_064832096.1"/>
</dbReference>
<name>A0AAN7DAB8_9FUNG</name>
<evidence type="ECO:0000256" key="2">
    <source>
        <dbReference type="ARBA" id="ARBA00022771"/>
    </source>
</evidence>
<organism evidence="6 7">
    <name type="scientific">Mucor velutinosus</name>
    <dbReference type="NCBI Taxonomy" id="708070"/>
    <lineage>
        <taxon>Eukaryota</taxon>
        <taxon>Fungi</taxon>
        <taxon>Fungi incertae sedis</taxon>
        <taxon>Mucoromycota</taxon>
        <taxon>Mucoromycotina</taxon>
        <taxon>Mucoromycetes</taxon>
        <taxon>Mucorales</taxon>
        <taxon>Mucorineae</taxon>
        <taxon>Mucoraceae</taxon>
        <taxon>Mucor</taxon>
    </lineage>
</organism>
<dbReference type="SUPFAM" id="SSF118310">
    <property type="entry name" value="AN1-like Zinc finger"/>
    <property type="match status" value="2"/>
</dbReference>